<feature type="domain" description="von Hippel-Lindau disease tumour suppressor beta" evidence="2">
    <location>
        <begin position="4"/>
        <end position="83"/>
    </location>
</feature>
<dbReference type="Proteomes" id="UP000292052">
    <property type="component" value="Unassembled WGS sequence"/>
</dbReference>
<reference evidence="3 4" key="1">
    <citation type="submission" date="2017-03" db="EMBL/GenBank/DDBJ databases">
        <title>Genome of the blue death feigning beetle - Asbolus verrucosus.</title>
        <authorList>
            <person name="Rider S.D."/>
        </authorList>
    </citation>
    <scope>NUCLEOTIDE SEQUENCE [LARGE SCALE GENOMIC DNA]</scope>
    <source>
        <strain evidence="3">Butters</strain>
        <tissue evidence="3">Head and leg muscle</tissue>
    </source>
</reference>
<dbReference type="OrthoDB" id="413400at2759"/>
<dbReference type="InterPro" id="IPR022772">
    <property type="entry name" value="VHL_tumour_suppress_b/a_dom"/>
</dbReference>
<dbReference type="EMBL" id="QDEB01095656">
    <property type="protein sequence ID" value="RZC32659.1"/>
    <property type="molecule type" value="Genomic_DNA"/>
</dbReference>
<name>A0A482VJL9_ASBVE</name>
<dbReference type="InterPro" id="IPR037140">
    <property type="entry name" value="VHL_beta_dom_sf"/>
</dbReference>
<dbReference type="SUPFAM" id="SSF49468">
    <property type="entry name" value="VHL"/>
    <property type="match status" value="1"/>
</dbReference>
<evidence type="ECO:0000313" key="4">
    <source>
        <dbReference type="Proteomes" id="UP000292052"/>
    </source>
</evidence>
<dbReference type="InterPro" id="IPR024053">
    <property type="entry name" value="VHL_beta_dom"/>
</dbReference>
<dbReference type="Pfam" id="PF01847">
    <property type="entry name" value="VHL"/>
    <property type="match status" value="1"/>
</dbReference>
<dbReference type="AlphaFoldDB" id="A0A482VJL9"/>
<keyword evidence="4" id="KW-1185">Reference proteome</keyword>
<gene>
    <name evidence="3" type="ORF">BDFB_001490</name>
</gene>
<proteinExistence type="inferred from homology"/>
<dbReference type="CDD" id="cd05468">
    <property type="entry name" value="pVHL"/>
    <property type="match status" value="1"/>
</dbReference>
<evidence type="ECO:0000256" key="1">
    <source>
        <dbReference type="ARBA" id="ARBA00010057"/>
    </source>
</evidence>
<protein>
    <submittedName>
        <fullName evidence="3">VHL domain containing protein</fullName>
    </submittedName>
</protein>
<sequence>MEVVRSQNSNQRAFIRFLNLTERTVEVVWVNFTGAYVCYQLLEKGNFIDINTYKTHPWIAVDHGTKDRLHIDKEFVYYPKTAKEFFQNHCPNRELPSQFEARIRAVITIPLYSLRYTTLLSMRNFLRVPDDVDMLELPKELINDLKKVITQRNNQIVHTFIRIG</sequence>
<comment type="caution">
    <text evidence="3">The sequence shown here is derived from an EMBL/GenBank/DDBJ whole genome shotgun (WGS) entry which is preliminary data.</text>
</comment>
<evidence type="ECO:0000259" key="2">
    <source>
        <dbReference type="Pfam" id="PF01847"/>
    </source>
</evidence>
<dbReference type="Gene3D" id="2.60.40.780">
    <property type="entry name" value="von Hippel-Lindau disease tumour suppressor, beta domain"/>
    <property type="match status" value="1"/>
</dbReference>
<dbReference type="InterPro" id="IPR036208">
    <property type="entry name" value="VHL_sf"/>
</dbReference>
<evidence type="ECO:0000313" key="3">
    <source>
        <dbReference type="EMBL" id="RZC32659.1"/>
    </source>
</evidence>
<accession>A0A482VJL9</accession>
<comment type="similarity">
    <text evidence="1">Belongs to the VHL family.</text>
</comment>
<dbReference type="STRING" id="1661398.A0A482VJL9"/>
<organism evidence="3 4">
    <name type="scientific">Asbolus verrucosus</name>
    <name type="common">Desert ironclad beetle</name>
    <dbReference type="NCBI Taxonomy" id="1661398"/>
    <lineage>
        <taxon>Eukaryota</taxon>
        <taxon>Metazoa</taxon>
        <taxon>Ecdysozoa</taxon>
        <taxon>Arthropoda</taxon>
        <taxon>Hexapoda</taxon>
        <taxon>Insecta</taxon>
        <taxon>Pterygota</taxon>
        <taxon>Neoptera</taxon>
        <taxon>Endopterygota</taxon>
        <taxon>Coleoptera</taxon>
        <taxon>Polyphaga</taxon>
        <taxon>Cucujiformia</taxon>
        <taxon>Tenebrionidae</taxon>
        <taxon>Pimeliinae</taxon>
        <taxon>Asbolus</taxon>
    </lineage>
</organism>
<dbReference type="FunFam" id="2.60.40.780:FF:000001">
    <property type="entry name" value="von Hippel-Lindau disease tumor suppressor"/>
    <property type="match status" value="1"/>
</dbReference>